<comment type="caution">
    <text evidence="1">The sequence shown here is derived from an EMBL/GenBank/DDBJ whole genome shotgun (WGS) entry which is preliminary data.</text>
</comment>
<dbReference type="AlphaFoldDB" id="A0A9D2KQU5"/>
<accession>A0A9D2KQU5</accession>
<proteinExistence type="predicted"/>
<evidence type="ECO:0000313" key="2">
    <source>
        <dbReference type="Proteomes" id="UP000823900"/>
    </source>
</evidence>
<dbReference type="EMBL" id="DWZA01000104">
    <property type="protein sequence ID" value="HJA72416.1"/>
    <property type="molecule type" value="Genomic_DNA"/>
</dbReference>
<sequence>MYAIIHPISPFDPTEGTDIYFTWNGNQIHQVRCLIKENESGQTVYDRTEASMKSYYTLPADSGLEGGGRYVVYITVFDADGQESQMQHTGTPFCCFTAPSFQLSIQEGDVIRASSFLVSADYSQEEGELLNSFEFFLYSYQGALIQSSGTIYDAENISYLISGLEDGKQYFIQAAGTTVNGFPLDTGRVSFSVAYIRKQIFSTIEANNLPEIGGIELRSNIVSTEGQPQKDVVYIGGACADLRDNSIFFDSGYSVPGDNSHVFALYAPAVNARIFSLADETGKKTVDCYYRQGSFQDSDGEKGVFELRANSSGPAYVLYSNYFSPLSPGEEVFVCITRTGFFYSIQAVKKPLD</sequence>
<name>A0A9D2KQU5_9FIRM</name>
<reference evidence="1" key="1">
    <citation type="journal article" date="2021" name="PeerJ">
        <title>Extensive microbial diversity within the chicken gut microbiome revealed by metagenomics and culture.</title>
        <authorList>
            <person name="Gilroy R."/>
            <person name="Ravi A."/>
            <person name="Getino M."/>
            <person name="Pursley I."/>
            <person name="Horton D.L."/>
            <person name="Alikhan N.F."/>
            <person name="Baker D."/>
            <person name="Gharbi K."/>
            <person name="Hall N."/>
            <person name="Watson M."/>
            <person name="Adriaenssens E.M."/>
            <person name="Foster-Nyarko E."/>
            <person name="Jarju S."/>
            <person name="Secka A."/>
            <person name="Antonio M."/>
            <person name="Oren A."/>
            <person name="Chaudhuri R.R."/>
            <person name="La Ragione R."/>
            <person name="Hildebrand F."/>
            <person name="Pallen M.J."/>
        </authorList>
    </citation>
    <scope>NUCLEOTIDE SEQUENCE</scope>
    <source>
        <strain evidence="1">CHK178-16964</strain>
    </source>
</reference>
<evidence type="ECO:0000313" key="1">
    <source>
        <dbReference type="EMBL" id="HJA72416.1"/>
    </source>
</evidence>
<gene>
    <name evidence="1" type="ORF">IAA07_12735</name>
</gene>
<protein>
    <submittedName>
        <fullName evidence="1">Uncharacterized protein</fullName>
    </submittedName>
</protein>
<organism evidence="1 2">
    <name type="scientific">Candidatus Lachnoclostridium stercoravium</name>
    <dbReference type="NCBI Taxonomy" id="2838633"/>
    <lineage>
        <taxon>Bacteria</taxon>
        <taxon>Bacillati</taxon>
        <taxon>Bacillota</taxon>
        <taxon>Clostridia</taxon>
        <taxon>Lachnospirales</taxon>
        <taxon>Lachnospiraceae</taxon>
    </lineage>
</organism>
<dbReference type="Proteomes" id="UP000823900">
    <property type="component" value="Unassembled WGS sequence"/>
</dbReference>
<reference evidence="1" key="2">
    <citation type="submission" date="2021-04" db="EMBL/GenBank/DDBJ databases">
        <authorList>
            <person name="Gilroy R."/>
        </authorList>
    </citation>
    <scope>NUCLEOTIDE SEQUENCE</scope>
    <source>
        <strain evidence="1">CHK178-16964</strain>
    </source>
</reference>